<sequence length="295" mass="32721">MYHLFTRRLTLTCEKLSVRLKSPSIRVSATSGNLDSFRRMSGRARKDDLYPHDLRTLLTTISLLLPESLPKSGAYLLPAAAITALGHPNLLGPLFTDVLAFSPSKEGSSKEPSSTKISLQLRDVLLKQWTLIGIPLVVTAVSSLASAEKASGIEFPPGLSSKYAKTQSLAPSEAVSARGEKFMRKLYLENLEPIMSTWGSHEADFTWLEKSVIYGLFLSDHEVLNEVETEMVIMTSIMVQNLKAPTLWHVRGLRRLGISKKDVEEAVKIVIECARYLGHGQKDWVQWVGEVDGEV</sequence>
<comment type="caution">
    <text evidence="1">The sequence shown here is derived from an EMBL/GenBank/DDBJ whole genome shotgun (WGS) entry which is preliminary data.</text>
</comment>
<accession>A0ABR1Y6Z1</accession>
<dbReference type="InterPro" id="IPR052999">
    <property type="entry name" value="PTS1_Protein"/>
</dbReference>
<dbReference type="InterPro" id="IPR029032">
    <property type="entry name" value="AhpD-like"/>
</dbReference>
<dbReference type="PANTHER" id="PTHR28180">
    <property type="entry name" value="CONSERVED MITOCHONDRIAL PROTEIN-RELATED"/>
    <property type="match status" value="1"/>
</dbReference>
<name>A0ABR1Y6Z1_9PEZI</name>
<dbReference type="Proteomes" id="UP001456524">
    <property type="component" value="Unassembled WGS sequence"/>
</dbReference>
<dbReference type="SUPFAM" id="SSF69118">
    <property type="entry name" value="AhpD-like"/>
    <property type="match status" value="1"/>
</dbReference>
<dbReference type="EMBL" id="JBBWUH010000001">
    <property type="protein sequence ID" value="KAK8177678.1"/>
    <property type="molecule type" value="Genomic_DNA"/>
</dbReference>
<dbReference type="Gene3D" id="1.20.1290.10">
    <property type="entry name" value="AhpD-like"/>
    <property type="match status" value="1"/>
</dbReference>
<dbReference type="PANTHER" id="PTHR28180:SF5">
    <property type="entry name" value="DNA POLYMERASE ALPHA SUBUNIT B"/>
    <property type="match status" value="1"/>
</dbReference>
<gene>
    <name evidence="1" type="ORF">IWX90DRAFT_25724</name>
</gene>
<proteinExistence type="predicted"/>
<evidence type="ECO:0000313" key="2">
    <source>
        <dbReference type="Proteomes" id="UP001456524"/>
    </source>
</evidence>
<reference evidence="1 2" key="1">
    <citation type="journal article" date="2022" name="G3 (Bethesda)">
        <title>Enemy or ally: a genomic approach to elucidate the lifestyle of Phyllosticta citrichinaensis.</title>
        <authorList>
            <person name="Buijs V.A."/>
            <person name="Groenewald J.Z."/>
            <person name="Haridas S."/>
            <person name="LaButti K.M."/>
            <person name="Lipzen A."/>
            <person name="Martin F.M."/>
            <person name="Barry K."/>
            <person name="Grigoriev I.V."/>
            <person name="Crous P.W."/>
            <person name="Seidl M.F."/>
        </authorList>
    </citation>
    <scope>NUCLEOTIDE SEQUENCE [LARGE SCALE GENOMIC DNA]</scope>
    <source>
        <strain evidence="1 2">CBS 129764</strain>
    </source>
</reference>
<evidence type="ECO:0008006" key="3">
    <source>
        <dbReference type="Google" id="ProtNLM"/>
    </source>
</evidence>
<keyword evidence="2" id="KW-1185">Reference proteome</keyword>
<evidence type="ECO:0000313" key="1">
    <source>
        <dbReference type="EMBL" id="KAK8177678.1"/>
    </source>
</evidence>
<organism evidence="1 2">
    <name type="scientific">Phyllosticta citrichinensis</name>
    <dbReference type="NCBI Taxonomy" id="1130410"/>
    <lineage>
        <taxon>Eukaryota</taxon>
        <taxon>Fungi</taxon>
        <taxon>Dikarya</taxon>
        <taxon>Ascomycota</taxon>
        <taxon>Pezizomycotina</taxon>
        <taxon>Dothideomycetes</taxon>
        <taxon>Dothideomycetes incertae sedis</taxon>
        <taxon>Botryosphaeriales</taxon>
        <taxon>Phyllostictaceae</taxon>
        <taxon>Phyllosticta</taxon>
    </lineage>
</organism>
<protein>
    <recommendedName>
        <fullName evidence="3">Carboxymuconolactone decarboxylase-like domain-containing protein</fullName>
    </recommendedName>
</protein>